<evidence type="ECO:0000256" key="2">
    <source>
        <dbReference type="ARBA" id="ARBA00022840"/>
    </source>
</evidence>
<proteinExistence type="predicted"/>
<feature type="region of interest" description="Disordered" evidence="4">
    <location>
        <begin position="357"/>
        <end position="395"/>
    </location>
</feature>
<keyword evidence="7" id="KW-1185">Reference proteome</keyword>
<evidence type="ECO:0000256" key="1">
    <source>
        <dbReference type="ARBA" id="ARBA00022741"/>
    </source>
</evidence>
<protein>
    <submittedName>
        <fullName evidence="6">FtsK/SpoIIIE domain-containing protein</fullName>
    </submittedName>
</protein>
<feature type="domain" description="FtsK" evidence="5">
    <location>
        <begin position="130"/>
        <end position="319"/>
    </location>
</feature>
<dbReference type="Proteomes" id="UP001596410">
    <property type="component" value="Unassembled WGS sequence"/>
</dbReference>
<evidence type="ECO:0000313" key="7">
    <source>
        <dbReference type="Proteomes" id="UP001596410"/>
    </source>
</evidence>
<evidence type="ECO:0000313" key="6">
    <source>
        <dbReference type="EMBL" id="MFC7063949.1"/>
    </source>
</evidence>
<accession>A0ABW2EU18</accession>
<gene>
    <name evidence="6" type="ORF">ACFQIC_19310</name>
</gene>
<dbReference type="InterPro" id="IPR002543">
    <property type="entry name" value="FtsK_dom"/>
</dbReference>
<keyword evidence="1 3" id="KW-0547">Nucleotide-binding</keyword>
<dbReference type="PANTHER" id="PTHR22683">
    <property type="entry name" value="SPORULATION PROTEIN RELATED"/>
    <property type="match status" value="1"/>
</dbReference>
<reference evidence="7" key="1">
    <citation type="journal article" date="2019" name="Int. J. Syst. Evol. Microbiol.">
        <title>The Global Catalogue of Microorganisms (GCM) 10K type strain sequencing project: providing services to taxonomists for standard genome sequencing and annotation.</title>
        <authorList>
            <consortium name="The Broad Institute Genomics Platform"/>
            <consortium name="The Broad Institute Genome Sequencing Center for Infectious Disease"/>
            <person name="Wu L."/>
            <person name="Ma J."/>
        </authorList>
    </citation>
    <scope>NUCLEOTIDE SEQUENCE [LARGE SCALE GENOMIC DNA]</scope>
    <source>
        <strain evidence="7">CGMCC 4.1621</strain>
    </source>
</reference>
<evidence type="ECO:0000259" key="5">
    <source>
        <dbReference type="PROSITE" id="PS50901"/>
    </source>
</evidence>
<dbReference type="Pfam" id="PF01580">
    <property type="entry name" value="FtsK_SpoIIIE"/>
    <property type="match status" value="1"/>
</dbReference>
<dbReference type="Gene3D" id="3.40.50.300">
    <property type="entry name" value="P-loop containing nucleotide triphosphate hydrolases"/>
    <property type="match status" value="1"/>
</dbReference>
<dbReference type="SUPFAM" id="SSF52540">
    <property type="entry name" value="P-loop containing nucleoside triphosphate hydrolases"/>
    <property type="match status" value="1"/>
</dbReference>
<evidence type="ECO:0000256" key="4">
    <source>
        <dbReference type="SAM" id="MobiDB-lite"/>
    </source>
</evidence>
<feature type="compositionally biased region" description="Basic and acidic residues" evidence="4">
    <location>
        <begin position="385"/>
        <end position="395"/>
    </location>
</feature>
<organism evidence="6 7">
    <name type="scientific">Halobacillus seohaensis</name>
    <dbReference type="NCBI Taxonomy" id="447421"/>
    <lineage>
        <taxon>Bacteria</taxon>
        <taxon>Bacillati</taxon>
        <taxon>Bacillota</taxon>
        <taxon>Bacilli</taxon>
        <taxon>Bacillales</taxon>
        <taxon>Bacillaceae</taxon>
        <taxon>Halobacillus</taxon>
    </lineage>
</organism>
<name>A0ABW2EU18_9BACI</name>
<comment type="caution">
    <text evidence="6">The sequence shown here is derived from an EMBL/GenBank/DDBJ whole genome shotgun (WGS) entry which is preliminary data.</text>
</comment>
<feature type="binding site" evidence="3">
    <location>
        <begin position="147"/>
        <end position="154"/>
    </location>
    <ligand>
        <name>ATP</name>
        <dbReference type="ChEBI" id="CHEBI:30616"/>
    </ligand>
</feature>
<dbReference type="PANTHER" id="PTHR22683:SF1">
    <property type="entry name" value="TYPE VII SECRETION SYSTEM PROTEIN ESSC"/>
    <property type="match status" value="1"/>
</dbReference>
<dbReference type="InterPro" id="IPR050206">
    <property type="entry name" value="FtsK/SpoIIIE/SftA"/>
</dbReference>
<sequence>MYFSPDVFYWSGLLAYLGYLSTRRSLTTKEMIRLVFVNTKFTVNEKPPKLIEVYKRDHYVEYEYLLPFGLCLNEKVTEALTQIFTKPVRIYTEHSKLFIRAYNEDLPTEVNHDSFPKRGGWQVPLGLTLEGPVYHNFEKRPHMIVAGMTRYGKSILLKSVLTSLIETNPDNLRVYIIDMKGGLEFGRFDHLRQVVKVGADTSEAKEIFEEVHAEIEKMMKWMRQKRITNVVKSGVKQRTFIIIDEGAQLAPAPFMDKEEKKAMQYCQYVMSEITRVAGALGYRLIYGSQYPTADNLPRQVKQNADGGVSFRLPTKTASLVAIDDTGSEELTIPGRAIYKTSTREEIQTPLIEDDNMLSRLDKYKRKEPKGEGNNGNVNEVGTTPDTKRSDLVQFG</sequence>
<dbReference type="EMBL" id="JBHSZV010000062">
    <property type="protein sequence ID" value="MFC7063949.1"/>
    <property type="molecule type" value="Genomic_DNA"/>
</dbReference>
<dbReference type="PROSITE" id="PS50901">
    <property type="entry name" value="FTSK"/>
    <property type="match status" value="1"/>
</dbReference>
<keyword evidence="2 3" id="KW-0067">ATP-binding</keyword>
<evidence type="ECO:0000256" key="3">
    <source>
        <dbReference type="PROSITE-ProRule" id="PRU00289"/>
    </source>
</evidence>
<dbReference type="RefSeq" id="WP_204708426.1">
    <property type="nucleotide sequence ID" value="NZ_JBHSZV010000062.1"/>
</dbReference>
<dbReference type="InterPro" id="IPR027417">
    <property type="entry name" value="P-loop_NTPase"/>
</dbReference>